<sequence length="368" mass="40779">MSLELGAQEIPDHPRDWVVALEGYLSQNGVACDKATPIHGGISCFLWRLDGLKDAEASSNGHQEGEAVVMKCADSMAKMAPVPVAADRMQVEIKALGSNAVAEACRQEPAVQVPRVLRKTKNGFIMSWAGEVDLLSAYKDKTKYSSSLDVGAIGTHLGNWLACLHLAGMDDEDGWGSLHNEDVAKYGDREEYVIRTAMGKTDYSSEQVEGVLRTLRKPGRMQTLTPWDFRPMNTLLRMKEGEGDAAVHDLTIVDWEFCHYGEPSNDLRLWVAEAMVLEVKHGERGLLSSFLKAYKDKAGAVIIDEDFVCKVAVAVGTFLLLFMPAKIWDCTEEDREPWTETAIQYVKAGAERNMAWLSQSVLKPLLDR</sequence>
<dbReference type="Gene3D" id="3.90.1200.10">
    <property type="match status" value="1"/>
</dbReference>
<dbReference type="Proteomes" id="UP001265746">
    <property type="component" value="Unassembled WGS sequence"/>
</dbReference>
<accession>A0AAD9W3T3</accession>
<organism evidence="1 2">
    <name type="scientific">Phomopsis amygdali</name>
    <name type="common">Fusicoccum amygdali</name>
    <dbReference type="NCBI Taxonomy" id="1214568"/>
    <lineage>
        <taxon>Eukaryota</taxon>
        <taxon>Fungi</taxon>
        <taxon>Dikarya</taxon>
        <taxon>Ascomycota</taxon>
        <taxon>Pezizomycotina</taxon>
        <taxon>Sordariomycetes</taxon>
        <taxon>Sordariomycetidae</taxon>
        <taxon>Diaporthales</taxon>
        <taxon>Diaporthaceae</taxon>
        <taxon>Diaporthe</taxon>
    </lineage>
</organism>
<evidence type="ECO:0000313" key="1">
    <source>
        <dbReference type="EMBL" id="KAK2607596.1"/>
    </source>
</evidence>
<comment type="caution">
    <text evidence="1">The sequence shown here is derived from an EMBL/GenBank/DDBJ whole genome shotgun (WGS) entry which is preliminary data.</text>
</comment>
<evidence type="ECO:0000313" key="2">
    <source>
        <dbReference type="Proteomes" id="UP001265746"/>
    </source>
</evidence>
<keyword evidence="2" id="KW-1185">Reference proteome</keyword>
<name>A0AAD9W3T3_PHOAM</name>
<protein>
    <recommendedName>
        <fullName evidence="3">Aminoglycoside phosphotransferase domain-containing protein</fullName>
    </recommendedName>
</protein>
<evidence type="ECO:0008006" key="3">
    <source>
        <dbReference type="Google" id="ProtNLM"/>
    </source>
</evidence>
<proteinExistence type="predicted"/>
<dbReference type="SUPFAM" id="SSF56112">
    <property type="entry name" value="Protein kinase-like (PK-like)"/>
    <property type="match status" value="1"/>
</dbReference>
<dbReference type="AlphaFoldDB" id="A0AAD9W3T3"/>
<reference evidence="1" key="1">
    <citation type="submission" date="2023-06" db="EMBL/GenBank/DDBJ databases">
        <authorList>
            <person name="Noh H."/>
        </authorList>
    </citation>
    <scope>NUCLEOTIDE SEQUENCE</scope>
    <source>
        <strain evidence="1">DUCC20226</strain>
    </source>
</reference>
<dbReference type="InterPro" id="IPR011009">
    <property type="entry name" value="Kinase-like_dom_sf"/>
</dbReference>
<dbReference type="EMBL" id="JAUJFL010000003">
    <property type="protein sequence ID" value="KAK2607596.1"/>
    <property type="molecule type" value="Genomic_DNA"/>
</dbReference>
<gene>
    <name evidence="1" type="ORF">N8I77_006259</name>
</gene>